<dbReference type="AlphaFoldDB" id="A0A5A7PWR4"/>
<keyword evidence="2" id="KW-1185">Reference proteome</keyword>
<evidence type="ECO:0000313" key="1">
    <source>
        <dbReference type="EMBL" id="GER37270.1"/>
    </source>
</evidence>
<evidence type="ECO:0000313" key="2">
    <source>
        <dbReference type="Proteomes" id="UP000325081"/>
    </source>
</evidence>
<dbReference type="Proteomes" id="UP000325081">
    <property type="component" value="Unassembled WGS sequence"/>
</dbReference>
<reference evidence="2" key="1">
    <citation type="journal article" date="2019" name="Curr. Biol.">
        <title>Genome Sequence of Striga asiatica Provides Insight into the Evolution of Plant Parasitism.</title>
        <authorList>
            <person name="Yoshida S."/>
            <person name="Kim S."/>
            <person name="Wafula E.K."/>
            <person name="Tanskanen J."/>
            <person name="Kim Y.M."/>
            <person name="Honaas L."/>
            <person name="Yang Z."/>
            <person name="Spallek T."/>
            <person name="Conn C.E."/>
            <person name="Ichihashi Y."/>
            <person name="Cheong K."/>
            <person name="Cui S."/>
            <person name="Der J.P."/>
            <person name="Gundlach H."/>
            <person name="Jiao Y."/>
            <person name="Hori C."/>
            <person name="Ishida J.K."/>
            <person name="Kasahara H."/>
            <person name="Kiba T."/>
            <person name="Kim M.S."/>
            <person name="Koo N."/>
            <person name="Laohavisit A."/>
            <person name="Lee Y.H."/>
            <person name="Lumba S."/>
            <person name="McCourt P."/>
            <person name="Mortimer J.C."/>
            <person name="Mutuku J.M."/>
            <person name="Nomura T."/>
            <person name="Sasaki-Sekimoto Y."/>
            <person name="Seto Y."/>
            <person name="Wang Y."/>
            <person name="Wakatake T."/>
            <person name="Sakakibara H."/>
            <person name="Demura T."/>
            <person name="Yamaguchi S."/>
            <person name="Yoneyama K."/>
            <person name="Manabe R.I."/>
            <person name="Nelson D.C."/>
            <person name="Schulman A.H."/>
            <person name="Timko M.P."/>
            <person name="dePamphilis C.W."/>
            <person name="Choi D."/>
            <person name="Shirasu K."/>
        </authorList>
    </citation>
    <scope>NUCLEOTIDE SEQUENCE [LARGE SCALE GENOMIC DNA]</scope>
    <source>
        <strain evidence="2">cv. UVA1</strain>
    </source>
</reference>
<proteinExistence type="predicted"/>
<sequence>MIPILRDGVELVVRDGEGTRIADLNWVPGIKGRSPAIRIQVDGAAFRVKDLLGIGGYHWDVNLVKAMFQERDAEEVLKITTFNPKLPDKWKCTLDAKAKCI</sequence>
<accession>A0A5A7PWR4</accession>
<name>A0A5A7PWR4_STRAF</name>
<dbReference type="EMBL" id="BKCP01005317">
    <property type="protein sequence ID" value="GER37270.1"/>
    <property type="molecule type" value="Genomic_DNA"/>
</dbReference>
<protein>
    <submittedName>
        <fullName evidence="1">ACT domain repeat 3</fullName>
    </submittedName>
</protein>
<gene>
    <name evidence="1" type="ORF">STAS_13681</name>
</gene>
<organism evidence="1 2">
    <name type="scientific">Striga asiatica</name>
    <name type="common">Asiatic witchweed</name>
    <name type="synonym">Buchnera asiatica</name>
    <dbReference type="NCBI Taxonomy" id="4170"/>
    <lineage>
        <taxon>Eukaryota</taxon>
        <taxon>Viridiplantae</taxon>
        <taxon>Streptophyta</taxon>
        <taxon>Embryophyta</taxon>
        <taxon>Tracheophyta</taxon>
        <taxon>Spermatophyta</taxon>
        <taxon>Magnoliopsida</taxon>
        <taxon>eudicotyledons</taxon>
        <taxon>Gunneridae</taxon>
        <taxon>Pentapetalae</taxon>
        <taxon>asterids</taxon>
        <taxon>lamiids</taxon>
        <taxon>Lamiales</taxon>
        <taxon>Orobanchaceae</taxon>
        <taxon>Buchnereae</taxon>
        <taxon>Striga</taxon>
    </lineage>
</organism>
<comment type="caution">
    <text evidence="1">The sequence shown here is derived from an EMBL/GenBank/DDBJ whole genome shotgun (WGS) entry which is preliminary data.</text>
</comment>